<dbReference type="PANTHER" id="PTHR47837">
    <property type="entry name" value="GTP PYROPHOSPHOKINASE YJBM"/>
    <property type="match status" value="1"/>
</dbReference>
<feature type="domain" description="RelA/SpoT" evidence="3">
    <location>
        <begin position="36"/>
        <end position="159"/>
    </location>
</feature>
<dbReference type="EMBL" id="JAESWB010000168">
    <property type="protein sequence ID" value="MBL4952976.1"/>
    <property type="molecule type" value="Genomic_DNA"/>
</dbReference>
<dbReference type="CDD" id="cd05399">
    <property type="entry name" value="NT_Rel-Spo_like"/>
    <property type="match status" value="1"/>
</dbReference>
<dbReference type="Proteomes" id="UP000623967">
    <property type="component" value="Unassembled WGS sequence"/>
</dbReference>
<evidence type="ECO:0000313" key="4">
    <source>
        <dbReference type="EMBL" id="MBL4952976.1"/>
    </source>
</evidence>
<dbReference type="Gene3D" id="1.10.287.860">
    <property type="entry name" value="Nucleotidyltransferase"/>
    <property type="match status" value="1"/>
</dbReference>
<dbReference type="InterPro" id="IPR043519">
    <property type="entry name" value="NT_sf"/>
</dbReference>
<dbReference type="InterPro" id="IPR052366">
    <property type="entry name" value="GTP_Pyrophosphokinase"/>
</dbReference>
<dbReference type="Pfam" id="PF04607">
    <property type="entry name" value="RelA_SpoT"/>
    <property type="match status" value="1"/>
</dbReference>
<comment type="caution">
    <text evidence="4">The sequence shown here is derived from an EMBL/GenBank/DDBJ whole genome shotgun (WGS) entry which is preliminary data.</text>
</comment>
<evidence type="ECO:0000256" key="1">
    <source>
        <dbReference type="ARBA" id="ARBA00004976"/>
    </source>
</evidence>
<keyword evidence="2" id="KW-0175">Coiled coil</keyword>
<proteinExistence type="predicted"/>
<protein>
    <submittedName>
        <fullName evidence="4">GTP pyrophosphokinase family protein</fullName>
    </submittedName>
</protein>
<sequence length="225" mass="26404">MMAYQFAIDEMDTKINILSEEFNYIHDYNPIEHVKSRLKSPESILKKISRKGYEFTLASIKENIRDIAGIRITCSFLSDTYKIAEMISKQKDIKVVEFKDYIKHPKPNGYQSLHLILQIPIFMSDREELTYVEVQIRTIAMDFWASLEHKIYYKYNKAVPGHMIEELKEAAVIASQLDKKMERLHNEITEIRQADETETSQLLIDIQNGNWNIPLLESIMPKKES</sequence>
<dbReference type="PANTHER" id="PTHR47837:SF2">
    <property type="entry name" value="GTP PYROPHOSPHOKINASE YWAC"/>
    <property type="match status" value="1"/>
</dbReference>
<dbReference type="Gene3D" id="3.30.460.10">
    <property type="entry name" value="Beta Polymerase, domain 2"/>
    <property type="match status" value="1"/>
</dbReference>
<evidence type="ECO:0000259" key="3">
    <source>
        <dbReference type="SMART" id="SM00954"/>
    </source>
</evidence>
<dbReference type="SUPFAM" id="SSF81301">
    <property type="entry name" value="Nucleotidyltransferase"/>
    <property type="match status" value="1"/>
</dbReference>
<comment type="pathway">
    <text evidence="1">Purine metabolism; ppGpp biosynthesis; ppGpp from GTP: step 1/2.</text>
</comment>
<name>A0ABS1TRS9_9BACI</name>
<accession>A0ABS1TRS9</accession>
<evidence type="ECO:0000256" key="2">
    <source>
        <dbReference type="SAM" id="Coils"/>
    </source>
</evidence>
<gene>
    <name evidence="4" type="ORF">JK635_12205</name>
</gene>
<dbReference type="SMART" id="SM00954">
    <property type="entry name" value="RelA_SpoT"/>
    <property type="match status" value="1"/>
</dbReference>
<reference evidence="4 5" key="1">
    <citation type="submission" date="2021-01" db="EMBL/GenBank/DDBJ databases">
        <title>Genome public.</title>
        <authorList>
            <person name="Liu C."/>
            <person name="Sun Q."/>
        </authorList>
    </citation>
    <scope>NUCLEOTIDE SEQUENCE [LARGE SCALE GENOMIC DNA]</scope>
    <source>
        <strain evidence="4 5">YIM B02564</strain>
    </source>
</reference>
<feature type="coiled-coil region" evidence="2">
    <location>
        <begin position="167"/>
        <end position="194"/>
    </location>
</feature>
<evidence type="ECO:0000313" key="5">
    <source>
        <dbReference type="Proteomes" id="UP000623967"/>
    </source>
</evidence>
<keyword evidence="5" id="KW-1185">Reference proteome</keyword>
<organism evidence="4 5">
    <name type="scientific">Neobacillus paridis</name>
    <dbReference type="NCBI Taxonomy" id="2803862"/>
    <lineage>
        <taxon>Bacteria</taxon>
        <taxon>Bacillati</taxon>
        <taxon>Bacillota</taxon>
        <taxon>Bacilli</taxon>
        <taxon>Bacillales</taxon>
        <taxon>Bacillaceae</taxon>
        <taxon>Neobacillus</taxon>
    </lineage>
</organism>
<dbReference type="InterPro" id="IPR007685">
    <property type="entry name" value="RelA_SpoT"/>
</dbReference>